<proteinExistence type="evidence at transcript level"/>
<feature type="domain" description="Major facilitator superfamily (MFS) profile" evidence="7">
    <location>
        <begin position="81"/>
        <end position="510"/>
    </location>
</feature>
<evidence type="ECO:0000256" key="2">
    <source>
        <dbReference type="ARBA" id="ARBA00022692"/>
    </source>
</evidence>
<keyword evidence="2 6" id="KW-0812">Transmembrane</keyword>
<dbReference type="SUPFAM" id="SSF103473">
    <property type="entry name" value="MFS general substrate transporter"/>
    <property type="match status" value="1"/>
</dbReference>
<evidence type="ECO:0000256" key="4">
    <source>
        <dbReference type="ARBA" id="ARBA00023136"/>
    </source>
</evidence>
<dbReference type="GO" id="GO:0016020">
    <property type="term" value="C:membrane"/>
    <property type="evidence" value="ECO:0007669"/>
    <property type="project" value="UniProtKB-SubCell"/>
</dbReference>
<dbReference type="PANTHER" id="PTHR24064">
    <property type="entry name" value="SOLUTE CARRIER FAMILY 22 MEMBER"/>
    <property type="match status" value="1"/>
</dbReference>
<feature type="transmembrane region" description="Helical" evidence="6">
    <location>
        <begin position="399"/>
        <end position="418"/>
    </location>
</feature>
<dbReference type="PROSITE" id="PS50850">
    <property type="entry name" value="MFS"/>
    <property type="match status" value="1"/>
</dbReference>
<sequence>MDFDDLLPHIGEFGLYQKILFLMMIPFLFSVAFVYFGQIFIILVPEEHWCKVPELESLPIEQQKLLSIPQLPDGSFEKCRVYVANWTDVLARGLCQSDPEWPTKPCDSGWEYNYTDVPYKTIATELDWVCDNAALPSTTSSIYFLGAITGGLVFGWMADKWGRIPALVGANLVGLAGGILTAFSTTFWTFTLCRFMVGLAFDNCFTMMYILVLEYVGPHWRTFVANMSIALFFTLASCLLPWLALWTNDWRLFVIITSLPLAAAFVAPCTVPESARWMLSQGKTQKAIAIIKKFEVLNKKKVDPSIYKEFSESCERSLASEDAQRAYSVLDLFKTPRLRNTTILLTIIWMAISLTFDGHVRNVGSLGLDVFLTFTIAAATELPADVFLTFTLDRWGRRWLACATMVLSGLFSLLATTVEQGIPSATFAIIGRFAVNISYNIGLQYAAELLPTVVRAQGVALIHIMGYVASIISPFVVYLATINVSLPLLVLGAVGIFGGLLSLYLPETMDKELPQTLKDGEDFGRGQKMWDLPCISKKQPEPEIKKEVYLKRGSSTLRASVRGEQYRSSLINRSIRRRMSSIGSDDGTRKTSISSTHLDNTTLRPPSAETV</sequence>
<feature type="compositionally biased region" description="Polar residues" evidence="5">
    <location>
        <begin position="590"/>
        <end position="611"/>
    </location>
</feature>
<dbReference type="Gene3D" id="1.20.1250.20">
    <property type="entry name" value="MFS general substrate transporter like domains"/>
    <property type="match status" value="1"/>
</dbReference>
<dbReference type="EMBL" id="GBBI01004623">
    <property type="protein sequence ID" value="JAC14089.1"/>
    <property type="molecule type" value="mRNA"/>
</dbReference>
<name>A0A023F004_TRIIF</name>
<keyword evidence="3 6" id="KW-1133">Transmembrane helix</keyword>
<feature type="transmembrane region" description="Helical" evidence="6">
    <location>
        <begin position="250"/>
        <end position="271"/>
    </location>
</feature>
<feature type="transmembrane region" description="Helical" evidence="6">
    <location>
        <begin position="141"/>
        <end position="158"/>
    </location>
</feature>
<evidence type="ECO:0000256" key="3">
    <source>
        <dbReference type="ARBA" id="ARBA00022989"/>
    </source>
</evidence>
<evidence type="ECO:0000256" key="5">
    <source>
        <dbReference type="SAM" id="MobiDB-lite"/>
    </source>
</evidence>
<feature type="transmembrane region" description="Helical" evidence="6">
    <location>
        <begin position="371"/>
        <end position="392"/>
    </location>
</feature>
<feature type="transmembrane region" description="Helical" evidence="6">
    <location>
        <begin position="170"/>
        <end position="190"/>
    </location>
</feature>
<dbReference type="AlphaFoldDB" id="A0A023F004"/>
<accession>A0A023F004</accession>
<feature type="transmembrane region" description="Helical" evidence="6">
    <location>
        <begin position="20"/>
        <end position="44"/>
    </location>
</feature>
<evidence type="ECO:0000256" key="1">
    <source>
        <dbReference type="ARBA" id="ARBA00004141"/>
    </source>
</evidence>
<feature type="transmembrane region" description="Helical" evidence="6">
    <location>
        <begin position="196"/>
        <end position="216"/>
    </location>
</feature>
<dbReference type="CDD" id="cd17317">
    <property type="entry name" value="MFS_SLC22"/>
    <property type="match status" value="1"/>
</dbReference>
<feature type="region of interest" description="Disordered" evidence="5">
    <location>
        <begin position="577"/>
        <end position="611"/>
    </location>
</feature>
<organism evidence="8">
    <name type="scientific">Triatoma infestans</name>
    <name type="common">Assassin bug</name>
    <dbReference type="NCBI Taxonomy" id="30076"/>
    <lineage>
        <taxon>Eukaryota</taxon>
        <taxon>Metazoa</taxon>
        <taxon>Ecdysozoa</taxon>
        <taxon>Arthropoda</taxon>
        <taxon>Hexapoda</taxon>
        <taxon>Insecta</taxon>
        <taxon>Pterygota</taxon>
        <taxon>Neoptera</taxon>
        <taxon>Paraneoptera</taxon>
        <taxon>Hemiptera</taxon>
        <taxon>Heteroptera</taxon>
        <taxon>Panheteroptera</taxon>
        <taxon>Cimicomorpha</taxon>
        <taxon>Reduviidae</taxon>
        <taxon>Triatominae</taxon>
        <taxon>Triatoma</taxon>
    </lineage>
</organism>
<feature type="transmembrane region" description="Helical" evidence="6">
    <location>
        <begin position="459"/>
        <end position="480"/>
    </location>
</feature>
<protein>
    <submittedName>
        <fullName evidence="8">Putative synaptic vesicle transporter svop</fullName>
    </submittedName>
</protein>
<feature type="transmembrane region" description="Helical" evidence="6">
    <location>
        <begin position="486"/>
        <end position="505"/>
    </location>
</feature>
<feature type="transmembrane region" description="Helical" evidence="6">
    <location>
        <begin position="223"/>
        <end position="244"/>
    </location>
</feature>
<dbReference type="InterPro" id="IPR036259">
    <property type="entry name" value="MFS_trans_sf"/>
</dbReference>
<comment type="subcellular location">
    <subcellularLocation>
        <location evidence="1">Membrane</location>
        <topology evidence="1">Multi-pass membrane protein</topology>
    </subcellularLocation>
</comment>
<feature type="transmembrane region" description="Helical" evidence="6">
    <location>
        <begin position="424"/>
        <end position="447"/>
    </location>
</feature>
<feature type="transmembrane region" description="Helical" evidence="6">
    <location>
        <begin position="342"/>
        <end position="359"/>
    </location>
</feature>
<dbReference type="InterPro" id="IPR020846">
    <property type="entry name" value="MFS_dom"/>
</dbReference>
<dbReference type="GO" id="GO:0022857">
    <property type="term" value="F:transmembrane transporter activity"/>
    <property type="evidence" value="ECO:0007669"/>
    <property type="project" value="InterPro"/>
</dbReference>
<evidence type="ECO:0000259" key="7">
    <source>
        <dbReference type="PROSITE" id="PS50850"/>
    </source>
</evidence>
<evidence type="ECO:0000256" key="6">
    <source>
        <dbReference type="SAM" id="Phobius"/>
    </source>
</evidence>
<evidence type="ECO:0000313" key="8">
    <source>
        <dbReference type="EMBL" id="JAC14089.1"/>
    </source>
</evidence>
<dbReference type="Pfam" id="PF00083">
    <property type="entry name" value="Sugar_tr"/>
    <property type="match status" value="1"/>
</dbReference>
<keyword evidence="4 6" id="KW-0472">Membrane</keyword>
<reference evidence="8" key="1">
    <citation type="journal article" date="2014" name="PLoS Negl. Trop. Dis.">
        <title>An updated insight into the Sialotranscriptome of Triatoma infestans: developmental stage and geographic variations.</title>
        <authorList>
            <person name="Schwarz A."/>
            <person name="Medrano-Mercado N."/>
            <person name="Schaub G.A."/>
            <person name="Struchiner C.J."/>
            <person name="Bargues M.D."/>
            <person name="Levy M.Z."/>
            <person name="Ribeiro J.M."/>
        </authorList>
    </citation>
    <scope>NUCLEOTIDE SEQUENCE</scope>
    <source>
        <strain evidence="8">Chile</strain>
        <tissue evidence="8">Salivary glands</tissue>
    </source>
</reference>
<dbReference type="InterPro" id="IPR005828">
    <property type="entry name" value="MFS_sugar_transport-like"/>
</dbReference>